<proteinExistence type="predicted"/>
<organism evidence="1 2">
    <name type="scientific">Pseudoalteromonas rubra</name>
    <dbReference type="NCBI Taxonomy" id="43658"/>
    <lineage>
        <taxon>Bacteria</taxon>
        <taxon>Pseudomonadati</taxon>
        <taxon>Pseudomonadota</taxon>
        <taxon>Gammaproteobacteria</taxon>
        <taxon>Alteromonadales</taxon>
        <taxon>Pseudoalteromonadaceae</taxon>
        <taxon>Pseudoalteromonas</taxon>
    </lineage>
</organism>
<keyword evidence="2" id="KW-1185">Reference proteome</keyword>
<reference evidence="1 2" key="1">
    <citation type="journal article" date="2015" name="BMC Genomics">
        <title>Genome mining reveals unlocked bioactive potential of marine Gram-negative bacteria.</title>
        <authorList>
            <person name="Machado H."/>
            <person name="Sonnenschein E.C."/>
            <person name="Melchiorsen J."/>
            <person name="Gram L."/>
        </authorList>
    </citation>
    <scope>NUCLEOTIDE SEQUENCE [LARGE SCALE GENOMIC DNA]</scope>
    <source>
        <strain evidence="1 2">S2471</strain>
    </source>
</reference>
<dbReference type="PATRIC" id="fig|43658.5.peg.4781"/>
<dbReference type="AlphaFoldDB" id="A0A0F4QCW7"/>
<name>A0A0F4QCW7_9GAMM</name>
<protein>
    <submittedName>
        <fullName evidence="1">Uncharacterized protein</fullName>
    </submittedName>
</protein>
<evidence type="ECO:0000313" key="2">
    <source>
        <dbReference type="Proteomes" id="UP000033452"/>
    </source>
</evidence>
<sequence>MPADVISFAHEIENQANKMRCGARYPTSGTQRRQCREERERLRSIKDIFATITFRDLHEGNPANRNLQEHIRSLDNYFANMSGTHTTAISYGAINGRVIPGVYTGNRAQDLKVDIQWHLSGGRHSRLYSSARSDDNGSYIQLYHQISREMDRASSWAIGYDRGISEGDYTTGRMSFVSTASAFDNYVFDQHRSYSSDHNNHRWILFDKADLGLILN</sequence>
<accession>A0A0F4QCW7</accession>
<dbReference type="EMBL" id="JXYA01000070">
    <property type="protein sequence ID" value="KJZ05503.1"/>
    <property type="molecule type" value="Genomic_DNA"/>
</dbReference>
<gene>
    <name evidence="1" type="ORF">TW77_22635</name>
</gene>
<evidence type="ECO:0000313" key="1">
    <source>
        <dbReference type="EMBL" id="KJZ05503.1"/>
    </source>
</evidence>
<dbReference type="Proteomes" id="UP000033452">
    <property type="component" value="Unassembled WGS sequence"/>
</dbReference>
<comment type="caution">
    <text evidence="1">The sequence shown here is derived from an EMBL/GenBank/DDBJ whole genome shotgun (WGS) entry which is preliminary data.</text>
</comment>